<reference evidence="1" key="1">
    <citation type="submission" date="2020-12" db="EMBL/GenBank/DDBJ databases">
        <authorList>
            <person name="Huq M.A."/>
        </authorList>
    </citation>
    <scope>NUCLEOTIDE SEQUENCE</scope>
    <source>
        <strain evidence="1">MAHUQ-46</strain>
    </source>
</reference>
<gene>
    <name evidence="1" type="ORF">JFN88_08160</name>
</gene>
<accession>A0A934J5R1</accession>
<evidence type="ECO:0000313" key="1">
    <source>
        <dbReference type="EMBL" id="MBJ6361281.1"/>
    </source>
</evidence>
<dbReference type="RefSeq" id="WP_199018831.1">
    <property type="nucleotide sequence ID" value="NZ_JAELUP010000023.1"/>
</dbReference>
<sequence>MANMPIYEFDQKEELYLHGQLLYDDRHFEDHMDHCIPIQVYSIGCHKDIGFIEHYSEDYVKINHIFYDRTQFTFVSRPGF</sequence>
<name>A0A934J5R1_9BACL</name>
<dbReference type="Proteomes" id="UP000640274">
    <property type="component" value="Unassembled WGS sequence"/>
</dbReference>
<proteinExistence type="predicted"/>
<organism evidence="1 2">
    <name type="scientific">Paenibacillus roseus</name>
    <dbReference type="NCBI Taxonomy" id="2798579"/>
    <lineage>
        <taxon>Bacteria</taxon>
        <taxon>Bacillati</taxon>
        <taxon>Bacillota</taxon>
        <taxon>Bacilli</taxon>
        <taxon>Bacillales</taxon>
        <taxon>Paenibacillaceae</taxon>
        <taxon>Paenibacillus</taxon>
    </lineage>
</organism>
<dbReference type="AlphaFoldDB" id="A0A934J5R1"/>
<protein>
    <submittedName>
        <fullName evidence="1">Uncharacterized protein</fullName>
    </submittedName>
</protein>
<dbReference type="EMBL" id="JAELUP010000023">
    <property type="protein sequence ID" value="MBJ6361281.1"/>
    <property type="molecule type" value="Genomic_DNA"/>
</dbReference>
<evidence type="ECO:0000313" key="2">
    <source>
        <dbReference type="Proteomes" id="UP000640274"/>
    </source>
</evidence>
<keyword evidence="2" id="KW-1185">Reference proteome</keyword>
<comment type="caution">
    <text evidence="1">The sequence shown here is derived from an EMBL/GenBank/DDBJ whole genome shotgun (WGS) entry which is preliminary data.</text>
</comment>